<evidence type="ECO:0008006" key="4">
    <source>
        <dbReference type="Google" id="ProtNLM"/>
    </source>
</evidence>
<dbReference type="RefSeq" id="WP_217069302.1">
    <property type="nucleotide sequence ID" value="NZ_JAHQCS010000180.1"/>
</dbReference>
<feature type="transmembrane region" description="Helical" evidence="1">
    <location>
        <begin position="6"/>
        <end position="27"/>
    </location>
</feature>
<keyword evidence="1" id="KW-1133">Transmembrane helix</keyword>
<keyword evidence="3" id="KW-1185">Reference proteome</keyword>
<reference evidence="2 3" key="1">
    <citation type="submission" date="2021-06" db="EMBL/GenBank/DDBJ databases">
        <title>Bacillus sp. RD4P76, an endophyte from a halophyte.</title>
        <authorList>
            <person name="Sun J.-Q."/>
        </authorList>
    </citation>
    <scope>NUCLEOTIDE SEQUENCE [LARGE SCALE GENOMIC DNA]</scope>
    <source>
        <strain evidence="2 3">CGMCC 1.15917</strain>
    </source>
</reference>
<gene>
    <name evidence="2" type="ORF">KS419_22920</name>
</gene>
<proteinExistence type="predicted"/>
<evidence type="ECO:0000313" key="3">
    <source>
        <dbReference type="Proteomes" id="UP000784880"/>
    </source>
</evidence>
<protein>
    <recommendedName>
        <fullName evidence="4">ATP synthase F0 subunit 8</fullName>
    </recommendedName>
</protein>
<dbReference type="InterPro" id="IPR054381">
    <property type="entry name" value="CydS"/>
</dbReference>
<evidence type="ECO:0000256" key="1">
    <source>
        <dbReference type="SAM" id="Phobius"/>
    </source>
</evidence>
<evidence type="ECO:0000313" key="2">
    <source>
        <dbReference type="EMBL" id="MBU9714601.1"/>
    </source>
</evidence>
<name>A0ABS6JLN9_9BACI</name>
<accession>A0ABS6JLN9</accession>
<comment type="caution">
    <text evidence="2">The sequence shown here is derived from an EMBL/GenBank/DDBJ whole genome shotgun (WGS) entry which is preliminary data.</text>
</comment>
<organism evidence="2 3">
    <name type="scientific">Evansella tamaricis</name>
    <dbReference type="NCBI Taxonomy" id="2069301"/>
    <lineage>
        <taxon>Bacteria</taxon>
        <taxon>Bacillati</taxon>
        <taxon>Bacillota</taxon>
        <taxon>Bacilli</taxon>
        <taxon>Bacillales</taxon>
        <taxon>Bacillaceae</taxon>
        <taxon>Evansella</taxon>
    </lineage>
</organism>
<sequence length="54" mass="6041">MNLTWFLIMIAPLLVLVACIALVFLWATYGKTPAFIAEETDGEGDNQNRKLVND</sequence>
<dbReference type="EMBL" id="JAHQCS010000180">
    <property type="protein sequence ID" value="MBU9714601.1"/>
    <property type="molecule type" value="Genomic_DNA"/>
</dbReference>
<keyword evidence="1" id="KW-0472">Membrane</keyword>
<dbReference type="Proteomes" id="UP000784880">
    <property type="component" value="Unassembled WGS sequence"/>
</dbReference>
<keyword evidence="1" id="KW-0812">Transmembrane</keyword>
<dbReference type="Pfam" id="PF22282">
    <property type="entry name" value="CydS"/>
    <property type="match status" value="1"/>
</dbReference>